<dbReference type="EC" id="3.1.30.-" evidence="10"/>
<dbReference type="PANTHER" id="PTHR13966:SF5">
    <property type="entry name" value="ENDONUCLEASE G, MITOCHONDRIAL"/>
    <property type="match status" value="1"/>
</dbReference>
<evidence type="ECO:0000256" key="5">
    <source>
        <dbReference type="ARBA" id="ARBA00022759"/>
    </source>
</evidence>
<feature type="domain" description="DNA/RNA non-specific endonuclease/pyrophosphatase/phosphodiesterase" evidence="14">
    <location>
        <begin position="105"/>
        <end position="335"/>
    </location>
</feature>
<keyword evidence="12" id="KW-1133">Transmembrane helix</keyword>
<evidence type="ECO:0000256" key="10">
    <source>
        <dbReference type="RuleBase" id="RU366055"/>
    </source>
</evidence>
<dbReference type="GO" id="GO:0005634">
    <property type="term" value="C:nucleus"/>
    <property type="evidence" value="ECO:0007669"/>
    <property type="project" value="TreeGrafter"/>
</dbReference>
<keyword evidence="3 10" id="KW-0540">Nuclease</keyword>
<evidence type="ECO:0000256" key="8">
    <source>
        <dbReference type="PIRSR" id="PIRSR640255-1"/>
    </source>
</evidence>
<feature type="binding site" evidence="9">
    <location>
        <position position="210"/>
    </location>
    <ligand>
        <name>Mg(2+)</name>
        <dbReference type="ChEBI" id="CHEBI:18420"/>
        <note>catalytic</note>
    </ligand>
</feature>
<evidence type="ECO:0000256" key="2">
    <source>
        <dbReference type="ARBA" id="ARBA00010052"/>
    </source>
</evidence>
<dbReference type="SMART" id="SM00892">
    <property type="entry name" value="Endonuclease_NS"/>
    <property type="match status" value="1"/>
</dbReference>
<proteinExistence type="inferred from homology"/>
<evidence type="ECO:0000313" key="15">
    <source>
        <dbReference type="EMBL" id="CED82610.1"/>
    </source>
</evidence>
<dbReference type="EMBL" id="LN483124">
    <property type="protein sequence ID" value="CED82610.1"/>
    <property type="molecule type" value="Genomic_DNA"/>
</dbReference>
<name>A0A0F7SQ33_PHARH</name>
<evidence type="ECO:0000256" key="9">
    <source>
        <dbReference type="PIRSR" id="PIRSR640255-2"/>
    </source>
</evidence>
<dbReference type="CDD" id="cd00091">
    <property type="entry name" value="NUC"/>
    <property type="match status" value="1"/>
</dbReference>
<dbReference type="InterPro" id="IPR018524">
    <property type="entry name" value="DNA/RNA_endonuclease_AS"/>
</dbReference>
<evidence type="ECO:0000256" key="1">
    <source>
        <dbReference type="ARBA" id="ARBA00001946"/>
    </source>
</evidence>
<comment type="cofactor">
    <cofactor evidence="1 10">
        <name>Mg(2+)</name>
        <dbReference type="ChEBI" id="CHEBI:18420"/>
    </cofactor>
</comment>
<dbReference type="PANTHER" id="PTHR13966">
    <property type="entry name" value="ENDONUCLEASE RELATED"/>
    <property type="match status" value="1"/>
</dbReference>
<dbReference type="PROSITE" id="PS01070">
    <property type="entry name" value="NUCLEASE_NON_SPEC"/>
    <property type="match status" value="1"/>
</dbReference>
<comment type="similarity">
    <text evidence="2 10">Belongs to the DNA/RNA non-specific endonuclease family.</text>
</comment>
<dbReference type="InterPro" id="IPR040255">
    <property type="entry name" value="Non-specific_endonuclease"/>
</dbReference>
<feature type="active site" description="Proton acceptor" evidence="8">
    <location>
        <position position="178"/>
    </location>
</feature>
<feature type="region of interest" description="Disordered" evidence="11">
    <location>
        <begin position="360"/>
        <end position="379"/>
    </location>
</feature>
<reference evidence="15" key="1">
    <citation type="submission" date="2014-08" db="EMBL/GenBank/DDBJ databases">
        <authorList>
            <person name="Sharma Rahul"/>
            <person name="Thines Marco"/>
        </authorList>
    </citation>
    <scope>NUCLEOTIDE SEQUENCE</scope>
</reference>
<dbReference type="FunFam" id="3.40.570.10:FF:000008">
    <property type="entry name" value="Probable NUC1-dna/rna non-specific nuclease, mitochondrial"/>
    <property type="match status" value="1"/>
</dbReference>
<keyword evidence="4 9" id="KW-0479">Metal-binding</keyword>
<dbReference type="GO" id="GO:0004521">
    <property type="term" value="F:RNA endonuclease activity"/>
    <property type="evidence" value="ECO:0007669"/>
    <property type="project" value="TreeGrafter"/>
</dbReference>
<evidence type="ECO:0000256" key="6">
    <source>
        <dbReference type="ARBA" id="ARBA00022801"/>
    </source>
</evidence>
<dbReference type="GO" id="GO:0005743">
    <property type="term" value="C:mitochondrial inner membrane"/>
    <property type="evidence" value="ECO:0007669"/>
    <property type="project" value="TreeGrafter"/>
</dbReference>
<dbReference type="InterPro" id="IPR044929">
    <property type="entry name" value="DNA/RNA_non-sp_Endonuclease_sf"/>
</dbReference>
<evidence type="ECO:0000256" key="3">
    <source>
        <dbReference type="ARBA" id="ARBA00022722"/>
    </source>
</evidence>
<evidence type="ECO:0000259" key="14">
    <source>
        <dbReference type="SMART" id="SM00892"/>
    </source>
</evidence>
<keyword evidence="12" id="KW-0812">Transmembrane</keyword>
<feature type="compositionally biased region" description="Gly residues" evidence="11">
    <location>
        <begin position="363"/>
        <end position="379"/>
    </location>
</feature>
<keyword evidence="7" id="KW-0460">Magnesium</keyword>
<keyword evidence="5 10" id="KW-0255">Endonuclease</keyword>
<keyword evidence="12" id="KW-0472">Membrane</keyword>
<dbReference type="Gene3D" id="3.40.570.10">
    <property type="entry name" value="Extracellular Endonuclease, subunit A"/>
    <property type="match status" value="1"/>
</dbReference>
<dbReference type="GO" id="GO:0003676">
    <property type="term" value="F:nucleic acid binding"/>
    <property type="evidence" value="ECO:0007669"/>
    <property type="project" value="InterPro"/>
</dbReference>
<dbReference type="SUPFAM" id="SSF54060">
    <property type="entry name" value="His-Me finger endonucleases"/>
    <property type="match status" value="1"/>
</dbReference>
<dbReference type="GO" id="GO:0006309">
    <property type="term" value="P:apoptotic DNA fragmentation"/>
    <property type="evidence" value="ECO:0007669"/>
    <property type="project" value="TreeGrafter"/>
</dbReference>
<accession>A0A0F7SQ33</accession>
<evidence type="ECO:0000256" key="12">
    <source>
        <dbReference type="SAM" id="Phobius"/>
    </source>
</evidence>
<dbReference type="GO" id="GO:0046872">
    <property type="term" value="F:metal ion binding"/>
    <property type="evidence" value="ECO:0007669"/>
    <property type="project" value="UniProtKB-KW"/>
</dbReference>
<dbReference type="Pfam" id="PF01223">
    <property type="entry name" value="Endonuclease_NS"/>
    <property type="match status" value="1"/>
</dbReference>
<dbReference type="InterPro" id="IPR001604">
    <property type="entry name" value="Endo_G_ENPP1-like_dom"/>
</dbReference>
<evidence type="ECO:0000259" key="13">
    <source>
        <dbReference type="SMART" id="SM00477"/>
    </source>
</evidence>
<feature type="transmembrane region" description="Helical" evidence="12">
    <location>
        <begin position="6"/>
        <end position="26"/>
    </location>
</feature>
<dbReference type="InterPro" id="IPR044925">
    <property type="entry name" value="His-Me_finger_sf"/>
</dbReference>
<evidence type="ECO:0000256" key="11">
    <source>
        <dbReference type="SAM" id="MobiDB-lite"/>
    </source>
</evidence>
<dbReference type="SMART" id="SM00477">
    <property type="entry name" value="NUC"/>
    <property type="match status" value="1"/>
</dbReference>
<feature type="domain" description="ENPP1-3/EXOG-like endonuclease/phosphodiesterase" evidence="13">
    <location>
        <begin position="106"/>
        <end position="336"/>
    </location>
</feature>
<protein>
    <recommendedName>
        <fullName evidence="10">Endonuclease</fullName>
        <ecNumber evidence="10">3.1.30.-</ecNumber>
    </recommendedName>
</protein>
<sequence length="379" mass="41327">MAPSVLVQSAIFSTGLLLGVGTTAYLTGPSKPKPGSVAIAVPSPGQVTVLPAPGSAPYSSASTPGQARSETRAILDIGSNTGFRTPVDGEIWKFGVPTSTSDVLRRRAYITAYDRRLQHPAWTAEHLTIANLAKAPVQPGETTAISRDKSKFEEDEDIPGLFRAKLKDYFRSGYDRGHMVPAADAKISQEAMNETFLLSNIAPQVGDGFNRHYWAYLEEWCRKLTNEFSDVYVFTIPLYLPTKSLADGKWRVTHEVIGNPPSISVPTHFSKVILTSRVPRGEDPKKSINREVSMAGFVLPNAIIPDEVPLESFQVPVEQIERASGLSLFSSDIQRLALPLCKETKCQLIVRRFDDTRKKLEASGGGKGKQTGLIGGGRM</sequence>
<dbReference type="InterPro" id="IPR020821">
    <property type="entry name" value="ENPP1-3/EXOG-like_nuc-like"/>
</dbReference>
<keyword evidence="6 10" id="KW-0378">Hydrolase</keyword>
<evidence type="ECO:0000256" key="4">
    <source>
        <dbReference type="ARBA" id="ARBA00022723"/>
    </source>
</evidence>
<evidence type="ECO:0000256" key="7">
    <source>
        <dbReference type="ARBA" id="ARBA00022842"/>
    </source>
</evidence>
<organism evidence="15">
    <name type="scientific">Phaffia rhodozyma</name>
    <name type="common">Yeast</name>
    <name type="synonym">Xanthophyllomyces dendrorhous</name>
    <dbReference type="NCBI Taxonomy" id="264483"/>
    <lineage>
        <taxon>Eukaryota</taxon>
        <taxon>Fungi</taxon>
        <taxon>Dikarya</taxon>
        <taxon>Basidiomycota</taxon>
        <taxon>Agaricomycotina</taxon>
        <taxon>Tremellomycetes</taxon>
        <taxon>Cystofilobasidiales</taxon>
        <taxon>Mrakiaceae</taxon>
        <taxon>Phaffia</taxon>
    </lineage>
</organism>
<dbReference type="GO" id="GO:0000014">
    <property type="term" value="F:single-stranded DNA endodeoxyribonuclease activity"/>
    <property type="evidence" value="ECO:0007669"/>
    <property type="project" value="TreeGrafter"/>
</dbReference>
<dbReference type="AlphaFoldDB" id="A0A0F7SQ33"/>